<evidence type="ECO:0000313" key="3">
    <source>
        <dbReference type="Proteomes" id="UP001059596"/>
    </source>
</evidence>
<feature type="transmembrane region" description="Helical" evidence="1">
    <location>
        <begin position="156"/>
        <end position="177"/>
    </location>
</feature>
<evidence type="ECO:0000256" key="1">
    <source>
        <dbReference type="SAM" id="Phobius"/>
    </source>
</evidence>
<proteinExistence type="predicted"/>
<comment type="caution">
    <text evidence="2">The sequence shown here is derived from an EMBL/GenBank/DDBJ whole genome shotgun (WGS) entry which is preliminary data.</text>
</comment>
<reference evidence="2" key="1">
    <citation type="journal article" date="2023" name="Genome Biol. Evol.">
        <title>Long-read-based Genome Assembly of Drosophila gunungcola Reveals Fewer Chemosensory Genes in Flower-breeding Species.</title>
        <authorList>
            <person name="Negi A."/>
            <person name="Liao B.Y."/>
            <person name="Yeh S.D."/>
        </authorList>
    </citation>
    <scope>NUCLEOTIDE SEQUENCE</scope>
    <source>
        <strain evidence="2">Sukarami</strain>
    </source>
</reference>
<sequence>MKAVILACFYCASSEVCFFNIFLVIFSLLTVCVNRILRRVIFRAVTFWISVLVLMKMIYQLKYLDQTHFNYKCKNNTVNFAEWMGLRKTGKIFGVHLRYISPNIVYMIVTSLLAVVKLRDHLIRYAMYKSKDSKVIFPKISRLDAERDFPGLLKYLLNYGYFKFGIEITLIGLVSTIAHRRDFLALTYVTWLILLLCLNRTQCARIWEVFQLYFVLSIFVQYIYLLNFPPNLCDASSKESSYKSIWSMLDDSKKYTYRSNLMLEYIILLLISRQQKSFRAELSHINDLSYRGGNNNYVVHNIAKLGHVFFENPTHDFCSYVRNYA</sequence>
<feature type="non-terminal residue" evidence="2">
    <location>
        <position position="1"/>
    </location>
</feature>
<evidence type="ECO:0000313" key="2">
    <source>
        <dbReference type="EMBL" id="KAI8034553.1"/>
    </source>
</evidence>
<keyword evidence="3" id="KW-1185">Reference proteome</keyword>
<feature type="transmembrane region" description="Helical" evidence="1">
    <location>
        <begin position="255"/>
        <end position="272"/>
    </location>
</feature>
<feature type="transmembrane region" description="Helical" evidence="1">
    <location>
        <begin position="99"/>
        <end position="118"/>
    </location>
</feature>
<protein>
    <submittedName>
        <fullName evidence="2">Uncharacterized protein</fullName>
    </submittedName>
</protein>
<accession>A0A9P9YDH9</accession>
<dbReference type="Proteomes" id="UP001059596">
    <property type="component" value="Unassembled WGS sequence"/>
</dbReference>
<dbReference type="GO" id="GO:0016020">
    <property type="term" value="C:membrane"/>
    <property type="evidence" value="ECO:0007669"/>
    <property type="project" value="InterPro"/>
</dbReference>
<dbReference type="PANTHER" id="PTHR47049:SF2">
    <property type="entry name" value="PIEZO-TYPE MECHANOSENSITIVE ION CHANNEL HOMOLOG"/>
    <property type="match status" value="1"/>
</dbReference>
<feature type="transmembrane region" description="Helical" evidence="1">
    <location>
        <begin position="12"/>
        <end position="33"/>
    </location>
</feature>
<dbReference type="PANTHER" id="PTHR47049">
    <property type="entry name" value="PIEZO-TYPE MECHANOSENSITIVE ION CHANNEL HOMOLOG"/>
    <property type="match status" value="1"/>
</dbReference>
<feature type="transmembrane region" description="Helical" evidence="1">
    <location>
        <begin position="206"/>
        <end position="224"/>
    </location>
</feature>
<name>A0A9P9YDH9_9MUSC</name>
<keyword evidence="1" id="KW-0812">Transmembrane</keyword>
<dbReference type="GO" id="GO:0008381">
    <property type="term" value="F:mechanosensitive monoatomic ion channel activity"/>
    <property type="evidence" value="ECO:0007669"/>
    <property type="project" value="InterPro"/>
</dbReference>
<gene>
    <name evidence="2" type="ORF">M5D96_012669</name>
</gene>
<dbReference type="AlphaFoldDB" id="A0A9P9YDH9"/>
<feature type="transmembrane region" description="Helical" evidence="1">
    <location>
        <begin position="40"/>
        <end position="59"/>
    </location>
</feature>
<keyword evidence="1" id="KW-0472">Membrane</keyword>
<keyword evidence="1" id="KW-1133">Transmembrane helix</keyword>
<feature type="transmembrane region" description="Helical" evidence="1">
    <location>
        <begin position="183"/>
        <end position="199"/>
    </location>
</feature>
<organism evidence="2 3">
    <name type="scientific">Drosophila gunungcola</name>
    <name type="common">fruit fly</name>
    <dbReference type="NCBI Taxonomy" id="103775"/>
    <lineage>
        <taxon>Eukaryota</taxon>
        <taxon>Metazoa</taxon>
        <taxon>Ecdysozoa</taxon>
        <taxon>Arthropoda</taxon>
        <taxon>Hexapoda</taxon>
        <taxon>Insecta</taxon>
        <taxon>Pterygota</taxon>
        <taxon>Neoptera</taxon>
        <taxon>Endopterygota</taxon>
        <taxon>Diptera</taxon>
        <taxon>Brachycera</taxon>
        <taxon>Muscomorpha</taxon>
        <taxon>Ephydroidea</taxon>
        <taxon>Drosophilidae</taxon>
        <taxon>Drosophila</taxon>
        <taxon>Sophophora</taxon>
    </lineage>
</organism>
<dbReference type="EMBL" id="JAMKOV010000068">
    <property type="protein sequence ID" value="KAI8034553.1"/>
    <property type="molecule type" value="Genomic_DNA"/>
</dbReference>
<dbReference type="InterPro" id="IPR027272">
    <property type="entry name" value="Piezo"/>
</dbReference>